<evidence type="ECO:0000259" key="4">
    <source>
        <dbReference type="Pfam" id="PF00930"/>
    </source>
</evidence>
<evidence type="ECO:0000313" key="6">
    <source>
        <dbReference type="RefSeq" id="XP_033154098.1"/>
    </source>
</evidence>
<dbReference type="InterPro" id="IPR050278">
    <property type="entry name" value="Serine_Prot_S9B/DPPIV"/>
</dbReference>
<reference evidence="6" key="1">
    <citation type="submission" date="2025-08" db="UniProtKB">
        <authorList>
            <consortium name="RefSeq"/>
        </authorList>
    </citation>
    <scope>IDENTIFICATION</scope>
    <source>
        <strain evidence="6">Mau12</strain>
        <tissue evidence="6">Whole Body</tissue>
    </source>
</reference>
<feature type="domain" description="Dipeptidylpeptidase IV N-terminal" evidence="4">
    <location>
        <begin position="147"/>
        <end position="534"/>
    </location>
</feature>
<dbReference type="GO" id="GO:0008239">
    <property type="term" value="F:dipeptidyl-peptidase activity"/>
    <property type="evidence" value="ECO:0007669"/>
    <property type="project" value="TreeGrafter"/>
</dbReference>
<keyword evidence="2" id="KW-1133">Transmembrane helix</keyword>
<dbReference type="GeneID" id="117137015"/>
<dbReference type="Proteomes" id="UP000515162">
    <property type="component" value="Chromosome 2R"/>
</dbReference>
<dbReference type="GO" id="GO:0005886">
    <property type="term" value="C:plasma membrane"/>
    <property type="evidence" value="ECO:0007669"/>
    <property type="project" value="TreeGrafter"/>
</dbReference>
<dbReference type="GO" id="GO:0008236">
    <property type="term" value="F:serine-type peptidase activity"/>
    <property type="evidence" value="ECO:0007669"/>
    <property type="project" value="InterPro"/>
</dbReference>
<protein>
    <submittedName>
        <fullName evidence="6">Dipeptidyl peptidase 4 isoform X1</fullName>
    </submittedName>
</protein>
<dbReference type="SUPFAM" id="SSF82171">
    <property type="entry name" value="DPP6 N-terminal domain-like"/>
    <property type="match status" value="1"/>
</dbReference>
<evidence type="ECO:0000313" key="5">
    <source>
        <dbReference type="Proteomes" id="UP000515162"/>
    </source>
</evidence>
<dbReference type="Pfam" id="PF00930">
    <property type="entry name" value="DPPIV_N"/>
    <property type="match status" value="1"/>
</dbReference>
<dbReference type="Pfam" id="PF00326">
    <property type="entry name" value="Peptidase_S9"/>
    <property type="match status" value="1"/>
</dbReference>
<dbReference type="RefSeq" id="XP_033154098.1">
    <property type="nucleotide sequence ID" value="XM_033298207.1"/>
</dbReference>
<dbReference type="PANTHER" id="PTHR11731:SF187">
    <property type="entry name" value="INACTIVE DIPEPTIDYL PEPTIDASE 10-LIKE PROTEIN"/>
    <property type="match status" value="1"/>
</dbReference>
<organism evidence="5 6">
    <name type="scientific">Drosophila mauritiana</name>
    <name type="common">Fruit fly</name>
    <dbReference type="NCBI Taxonomy" id="7226"/>
    <lineage>
        <taxon>Eukaryota</taxon>
        <taxon>Metazoa</taxon>
        <taxon>Ecdysozoa</taxon>
        <taxon>Arthropoda</taxon>
        <taxon>Hexapoda</taxon>
        <taxon>Insecta</taxon>
        <taxon>Pterygota</taxon>
        <taxon>Neoptera</taxon>
        <taxon>Endopterygota</taxon>
        <taxon>Diptera</taxon>
        <taxon>Brachycera</taxon>
        <taxon>Muscomorpha</taxon>
        <taxon>Ephydroidea</taxon>
        <taxon>Drosophilidae</taxon>
        <taxon>Drosophila</taxon>
        <taxon>Sophophora</taxon>
    </lineage>
</organism>
<dbReference type="InterPro" id="IPR029058">
    <property type="entry name" value="AB_hydrolase_fold"/>
</dbReference>
<name>A0A6P8JEQ7_DROMA</name>
<dbReference type="Gene3D" id="3.40.50.1820">
    <property type="entry name" value="alpha/beta hydrolase"/>
    <property type="match status" value="1"/>
</dbReference>
<sequence>MHTNMTSDRSGGGGGSWRLPPDETLQVQDPKQKDNDFDFDEGHNWRSIILSLLVISFVVAGIVTAIYLLGYVDELLYWSGRRMILDEYLQGDLTPRRLPSSWVTTQKYVFQSDDGSLAVLDTTTNLVKVLVTNHTLRQLNVRRYLCSNDLKYVLFTHNVKKNFQKSFTAFYTIYDVNNDHHTPVKLKDTLKVQRTRLQYASWLGNTTAIIFVVKNDIFIRQSPLVEEDIRITSSGHENHIYNGVPDWLYQEEIFEAPEAIWTSSDGTHFMYALFNDTNVGMMTYPWLSSGALFSGSGMFSGSIFPETKMVRFPTPGTTNPEVELWAVDITNLSDIQKFNIKPPATIYGQDYYLTSAGWISDSNCQVSVVYMGRSQNYSVISLCSKVEDWKCLEVHSERAPEDEWLDIFPHPVFSSDGSSFLFLANIQESENYQFTHIKHVMISQRRISVISHGRYEMISDVTKLIRLITLMTKVTKILCWDTINHKVYFMATQDKKPGQRHLYSVQDPIHDDIRKVEPQCITCDLGDDLWSSRYYYTNCTHFEAFITPSLGVATNYGIEFYILECQGPGLPVSGVHMQTTHSLVKILYDTRPFYTERLQKLALPTQRSFEVPLPHGGRAQVQLLLPPSWREELRDAAFPVIVEVNGRPGSESVSEKFKIDWGTYMSSRNDVVYIRLDVRGSKGQSKKTLYRHLGGVEVLDQISVIGYLLDTIGFLDETRVGMWGWGYGGYVTSMALGTQQDVFKCGIAVSPTADWLYSNSAFTERILGLPAENFKGYVEADATQRARLIKSNSYFLIHGLADTTAPFVHGVQLAKSLTSANILFRYQTYADEGHDLSGVLEHVYSSMEQYFAECLSLDPDDTKPEVDNSIVPAE</sequence>
<dbReference type="GO" id="GO:0006508">
    <property type="term" value="P:proteolysis"/>
    <property type="evidence" value="ECO:0007669"/>
    <property type="project" value="InterPro"/>
</dbReference>
<dbReference type="AlphaFoldDB" id="A0A6P8JEQ7"/>
<evidence type="ECO:0000256" key="2">
    <source>
        <dbReference type="SAM" id="Phobius"/>
    </source>
</evidence>
<accession>A0A6P8JEQ7</accession>
<dbReference type="SUPFAM" id="SSF53474">
    <property type="entry name" value="alpha/beta-Hydrolases"/>
    <property type="match status" value="1"/>
</dbReference>
<feature type="region of interest" description="Disordered" evidence="1">
    <location>
        <begin position="1"/>
        <end position="33"/>
    </location>
</feature>
<feature type="domain" description="Peptidase S9 prolyl oligopeptidase catalytic" evidence="3">
    <location>
        <begin position="659"/>
        <end position="856"/>
    </location>
</feature>
<dbReference type="PANTHER" id="PTHR11731">
    <property type="entry name" value="PROTEASE FAMILY S9B,C DIPEPTIDYL-PEPTIDASE IV-RELATED"/>
    <property type="match status" value="1"/>
</dbReference>
<evidence type="ECO:0000259" key="3">
    <source>
        <dbReference type="Pfam" id="PF00326"/>
    </source>
</evidence>
<evidence type="ECO:0000256" key="1">
    <source>
        <dbReference type="SAM" id="MobiDB-lite"/>
    </source>
</evidence>
<dbReference type="Gene3D" id="2.140.10.30">
    <property type="entry name" value="Dipeptidylpeptidase IV, N-terminal domain"/>
    <property type="match status" value="1"/>
</dbReference>
<keyword evidence="2" id="KW-0472">Membrane</keyword>
<feature type="transmembrane region" description="Helical" evidence="2">
    <location>
        <begin position="48"/>
        <end position="72"/>
    </location>
</feature>
<dbReference type="InterPro" id="IPR002469">
    <property type="entry name" value="Peptidase_S9B_N"/>
</dbReference>
<proteinExistence type="predicted"/>
<keyword evidence="5" id="KW-1185">Reference proteome</keyword>
<keyword evidence="2" id="KW-0812">Transmembrane</keyword>
<dbReference type="InterPro" id="IPR001375">
    <property type="entry name" value="Peptidase_S9_cat"/>
</dbReference>
<gene>
    <name evidence="6" type="primary">LOC117137015</name>
</gene>